<organism evidence="2 3">
    <name type="scientific">Mycena sanguinolenta</name>
    <dbReference type="NCBI Taxonomy" id="230812"/>
    <lineage>
        <taxon>Eukaryota</taxon>
        <taxon>Fungi</taxon>
        <taxon>Dikarya</taxon>
        <taxon>Basidiomycota</taxon>
        <taxon>Agaricomycotina</taxon>
        <taxon>Agaricomycetes</taxon>
        <taxon>Agaricomycetidae</taxon>
        <taxon>Agaricales</taxon>
        <taxon>Marasmiineae</taxon>
        <taxon>Mycenaceae</taxon>
        <taxon>Mycena</taxon>
    </lineage>
</organism>
<feature type="compositionally biased region" description="Gly residues" evidence="1">
    <location>
        <begin position="32"/>
        <end position="53"/>
    </location>
</feature>
<dbReference type="EMBL" id="JACAZH010000097">
    <property type="protein sequence ID" value="KAF7326591.1"/>
    <property type="molecule type" value="Genomic_DNA"/>
</dbReference>
<dbReference type="Proteomes" id="UP000623467">
    <property type="component" value="Unassembled WGS sequence"/>
</dbReference>
<keyword evidence="3" id="KW-1185">Reference proteome</keyword>
<gene>
    <name evidence="2" type="ORF">MSAN_02506600</name>
</gene>
<evidence type="ECO:0000313" key="3">
    <source>
        <dbReference type="Proteomes" id="UP000623467"/>
    </source>
</evidence>
<feature type="region of interest" description="Disordered" evidence="1">
    <location>
        <begin position="32"/>
        <end position="56"/>
    </location>
</feature>
<proteinExistence type="predicted"/>
<evidence type="ECO:0000256" key="1">
    <source>
        <dbReference type="SAM" id="MobiDB-lite"/>
    </source>
</evidence>
<reference evidence="2" key="1">
    <citation type="submission" date="2020-05" db="EMBL/GenBank/DDBJ databases">
        <title>Mycena genomes resolve the evolution of fungal bioluminescence.</title>
        <authorList>
            <person name="Tsai I.J."/>
        </authorList>
    </citation>
    <scope>NUCLEOTIDE SEQUENCE</scope>
    <source>
        <strain evidence="2">160909Yilan</strain>
    </source>
</reference>
<sequence length="124" mass="13117">MSEGLPRYPSFLSPSPLTLLSKLMNNLTISGGLGGQGRAGGNEGGAGGTGGGPQVNIPNQTLFQGNSFFQDLFGDALNYPKRVSKLIFYPGKPINEDSLYKMPEAAATSYGDNWADTLAENRNT</sequence>
<accession>A0A8H6U1F6</accession>
<comment type="caution">
    <text evidence="2">The sequence shown here is derived from an EMBL/GenBank/DDBJ whole genome shotgun (WGS) entry which is preliminary data.</text>
</comment>
<name>A0A8H6U1F6_9AGAR</name>
<dbReference type="AlphaFoldDB" id="A0A8H6U1F6"/>
<protein>
    <submittedName>
        <fullName evidence="2">Uncharacterized protein</fullName>
    </submittedName>
</protein>
<evidence type="ECO:0000313" key="2">
    <source>
        <dbReference type="EMBL" id="KAF7326591.1"/>
    </source>
</evidence>